<keyword evidence="3" id="KW-1185">Reference proteome</keyword>
<reference evidence="2" key="1">
    <citation type="submission" date="2020-11" db="EMBL/GenBank/DDBJ databases">
        <authorList>
            <consortium name="DOE Joint Genome Institute"/>
            <person name="Ahrendt S."/>
            <person name="Riley R."/>
            <person name="Andreopoulos W."/>
            <person name="Labutti K."/>
            <person name="Pangilinan J."/>
            <person name="Ruiz-Duenas F.J."/>
            <person name="Barrasa J.M."/>
            <person name="Sanchez-Garcia M."/>
            <person name="Camarero S."/>
            <person name="Miyauchi S."/>
            <person name="Serrano A."/>
            <person name="Linde D."/>
            <person name="Babiker R."/>
            <person name="Drula E."/>
            <person name="Ayuso-Fernandez I."/>
            <person name="Pacheco R."/>
            <person name="Padilla G."/>
            <person name="Ferreira P."/>
            <person name="Barriuso J."/>
            <person name="Kellner H."/>
            <person name="Castanera R."/>
            <person name="Alfaro M."/>
            <person name="Ramirez L."/>
            <person name="Pisabarro A.G."/>
            <person name="Kuo A."/>
            <person name="Tritt A."/>
            <person name="Lipzen A."/>
            <person name="He G."/>
            <person name="Yan M."/>
            <person name="Ng V."/>
            <person name="Cullen D."/>
            <person name="Martin F."/>
            <person name="Rosso M.-N."/>
            <person name="Henrissat B."/>
            <person name="Hibbett D."/>
            <person name="Martinez A.T."/>
            <person name="Grigoriev I.V."/>
        </authorList>
    </citation>
    <scope>NUCLEOTIDE SEQUENCE</scope>
    <source>
        <strain evidence="2">CBS 247.69</strain>
    </source>
</reference>
<dbReference type="Proteomes" id="UP000807353">
    <property type="component" value="Unassembled WGS sequence"/>
</dbReference>
<feature type="compositionally biased region" description="Basic and acidic residues" evidence="1">
    <location>
        <begin position="165"/>
        <end position="180"/>
    </location>
</feature>
<accession>A0A9P5XWL1</accession>
<sequence>MGIITSRAGGKLKVRMRKRTNMPAGSKYRDAKYDHAFAVKIMSDDEDQVDDEGNKTGLYISYAPLYRSKELIDLFAAVDATNDPEATSKYVARIKGPIRDDPPKISNKISNKVRRWMVDEDWLEKEENLKYDTERRIIDSGKAWGDDEDPETLIAIREKVKVEKKAIQEGNKRKARSEIKKSRKKTKGASKGKGKAQAVNVGGSDDSQAESD</sequence>
<comment type="caution">
    <text evidence="2">The sequence shown here is derived from an EMBL/GenBank/DDBJ whole genome shotgun (WGS) entry which is preliminary data.</text>
</comment>
<evidence type="ECO:0000256" key="1">
    <source>
        <dbReference type="SAM" id="MobiDB-lite"/>
    </source>
</evidence>
<feature type="compositionally biased region" description="Basic residues" evidence="1">
    <location>
        <begin position="181"/>
        <end position="194"/>
    </location>
</feature>
<gene>
    <name evidence="2" type="ORF">BDZ94DRAFT_1228613</name>
</gene>
<protein>
    <submittedName>
        <fullName evidence="2">Uncharacterized protein</fullName>
    </submittedName>
</protein>
<feature type="region of interest" description="Disordered" evidence="1">
    <location>
        <begin position="165"/>
        <end position="212"/>
    </location>
</feature>
<proteinExistence type="predicted"/>
<dbReference type="OrthoDB" id="3264915at2759"/>
<evidence type="ECO:0000313" key="3">
    <source>
        <dbReference type="Proteomes" id="UP000807353"/>
    </source>
</evidence>
<name>A0A9P5XWL1_9AGAR</name>
<dbReference type="EMBL" id="MU150389">
    <property type="protein sequence ID" value="KAF9457040.1"/>
    <property type="molecule type" value="Genomic_DNA"/>
</dbReference>
<evidence type="ECO:0000313" key="2">
    <source>
        <dbReference type="EMBL" id="KAF9457040.1"/>
    </source>
</evidence>
<organism evidence="2 3">
    <name type="scientific">Collybia nuda</name>
    <dbReference type="NCBI Taxonomy" id="64659"/>
    <lineage>
        <taxon>Eukaryota</taxon>
        <taxon>Fungi</taxon>
        <taxon>Dikarya</taxon>
        <taxon>Basidiomycota</taxon>
        <taxon>Agaricomycotina</taxon>
        <taxon>Agaricomycetes</taxon>
        <taxon>Agaricomycetidae</taxon>
        <taxon>Agaricales</taxon>
        <taxon>Tricholomatineae</taxon>
        <taxon>Clitocybaceae</taxon>
        <taxon>Collybia</taxon>
    </lineage>
</organism>
<dbReference type="AlphaFoldDB" id="A0A9P5XWL1"/>